<gene>
    <name evidence="2" type="ORF">SAMN05428946_0529</name>
</gene>
<dbReference type="EMBL" id="FTPL01000001">
    <property type="protein sequence ID" value="SIT69771.1"/>
    <property type="molecule type" value="Genomic_DNA"/>
</dbReference>
<evidence type="ECO:0000313" key="2">
    <source>
        <dbReference type="EMBL" id="SIT69771.1"/>
    </source>
</evidence>
<evidence type="ECO:0000313" key="3">
    <source>
        <dbReference type="Proteomes" id="UP000187550"/>
    </source>
</evidence>
<keyword evidence="1" id="KW-0812">Transmembrane</keyword>
<name>A0A1U7PJT0_9BACI</name>
<accession>A0A1U7PJT0</accession>
<dbReference type="AlphaFoldDB" id="A0A1U7PJT0"/>
<dbReference type="RefSeq" id="WP_159438411.1">
    <property type="nucleotide sequence ID" value="NZ_FTPL01000001.1"/>
</dbReference>
<keyword evidence="1" id="KW-1133">Transmembrane helix</keyword>
<keyword evidence="3" id="KW-1185">Reference proteome</keyword>
<dbReference type="OrthoDB" id="2455949at2"/>
<evidence type="ECO:0000256" key="1">
    <source>
        <dbReference type="SAM" id="Phobius"/>
    </source>
</evidence>
<sequence length="52" mass="6015">MRLTYHVIVMVILVVVTVLLYNHGLAAIPLILLSAQLFWLTYLGLRHLKKRT</sequence>
<proteinExistence type="predicted"/>
<feature type="transmembrane region" description="Helical" evidence="1">
    <location>
        <begin position="5"/>
        <end position="21"/>
    </location>
</feature>
<dbReference type="Proteomes" id="UP000187550">
    <property type="component" value="Unassembled WGS sequence"/>
</dbReference>
<reference evidence="3" key="1">
    <citation type="submission" date="2017-01" db="EMBL/GenBank/DDBJ databases">
        <authorList>
            <person name="Varghese N."/>
            <person name="Submissions S."/>
        </authorList>
    </citation>
    <scope>NUCLEOTIDE SEQUENCE [LARGE SCALE GENOMIC DNA]</scope>
    <source>
        <strain evidence="3">MNA4</strain>
    </source>
</reference>
<protein>
    <submittedName>
        <fullName evidence="2">Uncharacterized protein</fullName>
    </submittedName>
</protein>
<feature type="transmembrane region" description="Helical" evidence="1">
    <location>
        <begin position="27"/>
        <end position="45"/>
    </location>
</feature>
<organism evidence="2 3">
    <name type="scientific">Edaphobacillus lindanitolerans</name>
    <dbReference type="NCBI Taxonomy" id="550447"/>
    <lineage>
        <taxon>Bacteria</taxon>
        <taxon>Bacillati</taxon>
        <taxon>Bacillota</taxon>
        <taxon>Bacilli</taxon>
        <taxon>Bacillales</taxon>
        <taxon>Bacillaceae</taxon>
        <taxon>Edaphobacillus</taxon>
    </lineage>
</organism>
<dbReference type="STRING" id="550447.SAMN05428946_0529"/>
<keyword evidence="1" id="KW-0472">Membrane</keyword>